<feature type="compositionally biased region" description="Polar residues" evidence="1">
    <location>
        <begin position="492"/>
        <end position="511"/>
    </location>
</feature>
<reference evidence="3 4" key="1">
    <citation type="journal article" date="2018" name="Evol. Lett.">
        <title>Horizontal gene cluster transfer increased hallucinogenic mushroom diversity.</title>
        <authorList>
            <person name="Reynolds H.T."/>
            <person name="Vijayakumar V."/>
            <person name="Gluck-Thaler E."/>
            <person name="Korotkin H.B."/>
            <person name="Matheny P.B."/>
            <person name="Slot J.C."/>
        </authorList>
    </citation>
    <scope>NUCLEOTIDE SEQUENCE [LARGE SCALE GENOMIC DNA]</scope>
    <source>
        <strain evidence="3 4">2629</strain>
    </source>
</reference>
<dbReference type="PROSITE" id="PS50097">
    <property type="entry name" value="BTB"/>
    <property type="match status" value="1"/>
</dbReference>
<feature type="domain" description="BTB" evidence="2">
    <location>
        <begin position="9"/>
        <end position="83"/>
    </location>
</feature>
<dbReference type="SUPFAM" id="SSF54695">
    <property type="entry name" value="POZ domain"/>
    <property type="match status" value="1"/>
</dbReference>
<dbReference type="Gene3D" id="3.30.710.10">
    <property type="entry name" value="Potassium Channel Kv1.1, Chain A"/>
    <property type="match status" value="1"/>
</dbReference>
<feature type="region of interest" description="Disordered" evidence="1">
    <location>
        <begin position="214"/>
        <end position="550"/>
    </location>
</feature>
<accession>A0A409VB55</accession>
<dbReference type="OrthoDB" id="9997739at2759"/>
<evidence type="ECO:0000256" key="1">
    <source>
        <dbReference type="SAM" id="MobiDB-lite"/>
    </source>
</evidence>
<evidence type="ECO:0000259" key="2">
    <source>
        <dbReference type="PROSITE" id="PS50097"/>
    </source>
</evidence>
<evidence type="ECO:0000313" key="4">
    <source>
        <dbReference type="Proteomes" id="UP000284842"/>
    </source>
</evidence>
<evidence type="ECO:0000313" key="3">
    <source>
        <dbReference type="EMBL" id="PPQ64181.1"/>
    </source>
</evidence>
<dbReference type="InterPro" id="IPR000210">
    <property type="entry name" value="BTB/POZ_dom"/>
</dbReference>
<organism evidence="3 4">
    <name type="scientific">Panaeolus cyanescens</name>
    <dbReference type="NCBI Taxonomy" id="181874"/>
    <lineage>
        <taxon>Eukaryota</taxon>
        <taxon>Fungi</taxon>
        <taxon>Dikarya</taxon>
        <taxon>Basidiomycota</taxon>
        <taxon>Agaricomycotina</taxon>
        <taxon>Agaricomycetes</taxon>
        <taxon>Agaricomycetidae</taxon>
        <taxon>Agaricales</taxon>
        <taxon>Agaricineae</taxon>
        <taxon>Galeropsidaceae</taxon>
        <taxon>Panaeolus</taxon>
    </lineage>
</organism>
<comment type="caution">
    <text evidence="3">The sequence shown here is derived from an EMBL/GenBank/DDBJ whole genome shotgun (WGS) entry which is preliminary data.</text>
</comment>
<dbReference type="AlphaFoldDB" id="A0A409VB55"/>
<feature type="compositionally biased region" description="Basic and acidic residues" evidence="1">
    <location>
        <begin position="437"/>
        <end position="453"/>
    </location>
</feature>
<feature type="compositionally biased region" description="Basic and acidic residues" evidence="1">
    <location>
        <begin position="278"/>
        <end position="292"/>
    </location>
</feature>
<proteinExistence type="predicted"/>
<feature type="compositionally biased region" description="Low complexity" evidence="1">
    <location>
        <begin position="347"/>
        <end position="357"/>
    </location>
</feature>
<sequence>MSAFSLLTHRFVLQVEQYIFKVHRYFFERESEYFAKKLAVPTSAGGSLPGSTDHTAFILDGVKPEQFCNFLWVFYNPKYSLYEADLPVWEDILVLAHKWLFPEVKNLAVREIEKKQMLDVARIKLYQDNRVDRSLLIRLYAALTEREEPINLQEGIDLGLETVLKIAAAREKARGIRLANGLLSPSTPTARGNDLIEVIRDVFKIDETAPAEVPVVASSSASTVPATDPSGGLPNQPVLAQPVPVPVVEVKTPPTKNSKPTSTVQSETTPSPLPPSLTKKEQQKAKQQEQKKTPKPVDPPVNPSKTSTPTSSPQPPAQVPQQPLTPSNGAPPQGKKAAKKGSKQKNAKGGAAASQGADVEAETEMVKVDEKAAEEVKVDEKVAEEVKVDDEQAKPDVPPKGEDAVKGDEDVPQVEVVPPTAALEPSAEAQQPQPAAEVKDEEVKEESKDDKPLPADPASTEPLVSDASNVNPTPEDAAKDSEANGTVGDAPVTTQSTNPEPAATSTATSNGDLLDLTDPELEPVTNNPFGEQPALPITPTQTSKGTGDFFSDTMSLFSPTTKGNVTNRLSGLFGGKTENS</sequence>
<feature type="compositionally biased region" description="Basic residues" evidence="1">
    <location>
        <begin position="336"/>
        <end position="346"/>
    </location>
</feature>
<dbReference type="Pfam" id="PF00651">
    <property type="entry name" value="BTB"/>
    <property type="match status" value="1"/>
</dbReference>
<dbReference type="InParanoid" id="A0A409VB55"/>
<dbReference type="EMBL" id="NHTK01006092">
    <property type="protein sequence ID" value="PPQ64181.1"/>
    <property type="molecule type" value="Genomic_DNA"/>
</dbReference>
<gene>
    <name evidence="3" type="ORF">CVT24_008555</name>
</gene>
<feature type="compositionally biased region" description="Low complexity" evidence="1">
    <location>
        <begin position="319"/>
        <end position="335"/>
    </location>
</feature>
<feature type="compositionally biased region" description="Low complexity" evidence="1">
    <location>
        <begin position="214"/>
        <end position="270"/>
    </location>
</feature>
<feature type="compositionally biased region" description="Basic and acidic residues" evidence="1">
    <location>
        <begin position="364"/>
        <end position="409"/>
    </location>
</feature>
<dbReference type="STRING" id="181874.A0A409VB55"/>
<dbReference type="Proteomes" id="UP000284842">
    <property type="component" value="Unassembled WGS sequence"/>
</dbReference>
<name>A0A409VB55_9AGAR</name>
<feature type="compositionally biased region" description="Low complexity" evidence="1">
    <location>
        <begin position="413"/>
        <end position="436"/>
    </location>
</feature>
<protein>
    <recommendedName>
        <fullName evidence="2">BTB domain-containing protein</fullName>
    </recommendedName>
</protein>
<keyword evidence="4" id="KW-1185">Reference proteome</keyword>
<dbReference type="InterPro" id="IPR011333">
    <property type="entry name" value="SKP1/BTB/POZ_sf"/>
</dbReference>